<dbReference type="AlphaFoldDB" id="A0A0C3NHU4"/>
<sequence>MIGYTHGQQAYKLLDLQKCTVFSSWHVRFDESGSLSLLELRPWTPDPTGKQWEGLVP</sequence>
<protein>
    <recommendedName>
        <fullName evidence="1">Retroviral polymerase SH3-like domain-containing protein</fullName>
    </recommendedName>
</protein>
<feature type="domain" description="Retroviral polymerase SH3-like" evidence="1">
    <location>
        <begin position="1"/>
        <end position="32"/>
    </location>
</feature>
<organism evidence="2 3">
    <name type="scientific">Pisolithus tinctorius Marx 270</name>
    <dbReference type="NCBI Taxonomy" id="870435"/>
    <lineage>
        <taxon>Eukaryota</taxon>
        <taxon>Fungi</taxon>
        <taxon>Dikarya</taxon>
        <taxon>Basidiomycota</taxon>
        <taxon>Agaricomycotina</taxon>
        <taxon>Agaricomycetes</taxon>
        <taxon>Agaricomycetidae</taxon>
        <taxon>Boletales</taxon>
        <taxon>Sclerodermatineae</taxon>
        <taxon>Pisolithaceae</taxon>
        <taxon>Pisolithus</taxon>
    </lineage>
</organism>
<reference evidence="2 3" key="1">
    <citation type="submission" date="2014-04" db="EMBL/GenBank/DDBJ databases">
        <authorList>
            <consortium name="DOE Joint Genome Institute"/>
            <person name="Kuo A."/>
            <person name="Kohler A."/>
            <person name="Costa M.D."/>
            <person name="Nagy L.G."/>
            <person name="Floudas D."/>
            <person name="Copeland A."/>
            <person name="Barry K.W."/>
            <person name="Cichocki N."/>
            <person name="Veneault-Fourrey C."/>
            <person name="LaButti K."/>
            <person name="Lindquist E.A."/>
            <person name="Lipzen A."/>
            <person name="Lundell T."/>
            <person name="Morin E."/>
            <person name="Murat C."/>
            <person name="Sun H."/>
            <person name="Tunlid A."/>
            <person name="Henrissat B."/>
            <person name="Grigoriev I.V."/>
            <person name="Hibbett D.S."/>
            <person name="Martin F."/>
            <person name="Nordberg H.P."/>
            <person name="Cantor M.N."/>
            <person name="Hua S.X."/>
        </authorList>
    </citation>
    <scope>NUCLEOTIDE SEQUENCE [LARGE SCALE GENOMIC DNA]</scope>
    <source>
        <strain evidence="2 3">Marx 270</strain>
    </source>
</reference>
<dbReference type="Pfam" id="PF25597">
    <property type="entry name" value="SH3_retrovirus"/>
    <property type="match status" value="1"/>
</dbReference>
<proteinExistence type="predicted"/>
<evidence type="ECO:0000313" key="3">
    <source>
        <dbReference type="Proteomes" id="UP000054217"/>
    </source>
</evidence>
<dbReference type="InParanoid" id="A0A0C3NHU4"/>
<gene>
    <name evidence="2" type="ORF">M404DRAFT_166939</name>
</gene>
<evidence type="ECO:0000313" key="2">
    <source>
        <dbReference type="EMBL" id="KIN95008.1"/>
    </source>
</evidence>
<dbReference type="EMBL" id="KN832079">
    <property type="protein sequence ID" value="KIN95008.1"/>
    <property type="molecule type" value="Genomic_DNA"/>
</dbReference>
<accession>A0A0C3NHU4</accession>
<dbReference type="InterPro" id="IPR057670">
    <property type="entry name" value="SH3_retrovirus"/>
</dbReference>
<keyword evidence="3" id="KW-1185">Reference proteome</keyword>
<name>A0A0C3NHU4_PISTI</name>
<dbReference type="OrthoDB" id="2610795at2759"/>
<evidence type="ECO:0000259" key="1">
    <source>
        <dbReference type="Pfam" id="PF25597"/>
    </source>
</evidence>
<dbReference type="HOGENOM" id="CLU_2997396_0_0_1"/>
<dbReference type="Proteomes" id="UP000054217">
    <property type="component" value="Unassembled WGS sequence"/>
</dbReference>
<reference evidence="3" key="2">
    <citation type="submission" date="2015-01" db="EMBL/GenBank/DDBJ databases">
        <title>Evolutionary Origins and Diversification of the Mycorrhizal Mutualists.</title>
        <authorList>
            <consortium name="DOE Joint Genome Institute"/>
            <consortium name="Mycorrhizal Genomics Consortium"/>
            <person name="Kohler A."/>
            <person name="Kuo A."/>
            <person name="Nagy L.G."/>
            <person name="Floudas D."/>
            <person name="Copeland A."/>
            <person name="Barry K.W."/>
            <person name="Cichocki N."/>
            <person name="Veneault-Fourrey C."/>
            <person name="LaButti K."/>
            <person name="Lindquist E.A."/>
            <person name="Lipzen A."/>
            <person name="Lundell T."/>
            <person name="Morin E."/>
            <person name="Murat C."/>
            <person name="Riley R."/>
            <person name="Ohm R."/>
            <person name="Sun H."/>
            <person name="Tunlid A."/>
            <person name="Henrissat B."/>
            <person name="Grigoriev I.V."/>
            <person name="Hibbett D.S."/>
            <person name="Martin F."/>
        </authorList>
    </citation>
    <scope>NUCLEOTIDE SEQUENCE [LARGE SCALE GENOMIC DNA]</scope>
    <source>
        <strain evidence="3">Marx 270</strain>
    </source>
</reference>